<feature type="compositionally biased region" description="Acidic residues" evidence="1">
    <location>
        <begin position="91"/>
        <end position="104"/>
    </location>
</feature>
<evidence type="ECO:0000313" key="4">
    <source>
        <dbReference type="Proteomes" id="UP000240883"/>
    </source>
</evidence>
<accession>A0A2T2P2C2</accession>
<dbReference type="SUPFAM" id="SSF55729">
    <property type="entry name" value="Acyl-CoA N-acyltransferases (Nat)"/>
    <property type="match status" value="1"/>
</dbReference>
<dbReference type="InterPro" id="IPR016181">
    <property type="entry name" value="Acyl_CoA_acyltransferase"/>
</dbReference>
<dbReference type="EMBL" id="KZ678130">
    <property type="protein sequence ID" value="PSN71824.1"/>
    <property type="molecule type" value="Genomic_DNA"/>
</dbReference>
<keyword evidence="3" id="KW-0012">Acyltransferase</keyword>
<evidence type="ECO:0000313" key="3">
    <source>
        <dbReference type="EMBL" id="PSN71824.1"/>
    </source>
</evidence>
<evidence type="ECO:0000256" key="1">
    <source>
        <dbReference type="SAM" id="MobiDB-lite"/>
    </source>
</evidence>
<dbReference type="Pfam" id="PF00583">
    <property type="entry name" value="Acetyltransf_1"/>
    <property type="match status" value="1"/>
</dbReference>
<dbReference type="GO" id="GO:0016747">
    <property type="term" value="F:acyltransferase activity, transferring groups other than amino-acyl groups"/>
    <property type="evidence" value="ECO:0007669"/>
    <property type="project" value="InterPro"/>
</dbReference>
<keyword evidence="3" id="KW-0808">Transferase</keyword>
<dbReference type="InterPro" id="IPR000182">
    <property type="entry name" value="GNAT_dom"/>
</dbReference>
<feature type="region of interest" description="Disordered" evidence="1">
    <location>
        <begin position="86"/>
        <end position="105"/>
    </location>
</feature>
<dbReference type="Gene3D" id="3.40.630.30">
    <property type="match status" value="1"/>
</dbReference>
<dbReference type="PANTHER" id="PTHR43415:SF3">
    <property type="entry name" value="GNAT-FAMILY ACETYLTRANSFERASE"/>
    <property type="match status" value="1"/>
</dbReference>
<name>A0A2T2P2C2_CORCC</name>
<gene>
    <name evidence="3" type="ORF">BS50DRAFT_236321</name>
</gene>
<dbReference type="AlphaFoldDB" id="A0A2T2P2C2"/>
<sequence length="235" mass="26283">MPPPPAPQDPFRTPRLHLRAVDLKTDIALFTTINNDTQGFQNSNSTNIKLPGPSDAEAFAKGVANDCLVGAVLCLAVDLPVAPPGAAAVDVNEEEEEEEEDDEELRAVEPTVHKAGTPVGQLNLKPLGLHTSHHRSTELAIDILPAFQGRGLGAEAIRWALAFAFRRAGLHKVRVRAFEWNEGAGRLYKRLGFTLEGREREAYWHEGRFWDSLEFGMIDREWWGMQKQQQQQQQQ</sequence>
<organism evidence="3 4">
    <name type="scientific">Corynespora cassiicola Philippines</name>
    <dbReference type="NCBI Taxonomy" id="1448308"/>
    <lineage>
        <taxon>Eukaryota</taxon>
        <taxon>Fungi</taxon>
        <taxon>Dikarya</taxon>
        <taxon>Ascomycota</taxon>
        <taxon>Pezizomycotina</taxon>
        <taxon>Dothideomycetes</taxon>
        <taxon>Pleosporomycetidae</taxon>
        <taxon>Pleosporales</taxon>
        <taxon>Corynesporascaceae</taxon>
        <taxon>Corynespora</taxon>
    </lineage>
</organism>
<feature type="domain" description="N-acetyltransferase" evidence="2">
    <location>
        <begin position="77"/>
        <end position="216"/>
    </location>
</feature>
<protein>
    <submittedName>
        <fullName evidence="3">Acyl-CoA N-acyltransferase</fullName>
    </submittedName>
</protein>
<dbReference type="CDD" id="cd04301">
    <property type="entry name" value="NAT_SF"/>
    <property type="match status" value="1"/>
</dbReference>
<reference evidence="3 4" key="1">
    <citation type="journal article" date="2018" name="Front. Microbiol.">
        <title>Genome-Wide Analysis of Corynespora cassiicola Leaf Fall Disease Putative Effectors.</title>
        <authorList>
            <person name="Lopez D."/>
            <person name="Ribeiro S."/>
            <person name="Label P."/>
            <person name="Fumanal B."/>
            <person name="Venisse J.S."/>
            <person name="Kohler A."/>
            <person name="de Oliveira R.R."/>
            <person name="Labutti K."/>
            <person name="Lipzen A."/>
            <person name="Lail K."/>
            <person name="Bauer D."/>
            <person name="Ohm R.A."/>
            <person name="Barry K.W."/>
            <person name="Spatafora J."/>
            <person name="Grigoriev I.V."/>
            <person name="Martin F.M."/>
            <person name="Pujade-Renaud V."/>
        </authorList>
    </citation>
    <scope>NUCLEOTIDE SEQUENCE [LARGE SCALE GENOMIC DNA]</scope>
    <source>
        <strain evidence="3 4">Philippines</strain>
    </source>
</reference>
<dbReference type="Proteomes" id="UP000240883">
    <property type="component" value="Unassembled WGS sequence"/>
</dbReference>
<proteinExistence type="predicted"/>
<dbReference type="PANTHER" id="PTHR43415">
    <property type="entry name" value="SPERMIDINE N(1)-ACETYLTRANSFERASE"/>
    <property type="match status" value="1"/>
</dbReference>
<keyword evidence="4" id="KW-1185">Reference proteome</keyword>
<dbReference type="PROSITE" id="PS51186">
    <property type="entry name" value="GNAT"/>
    <property type="match status" value="1"/>
</dbReference>
<evidence type="ECO:0000259" key="2">
    <source>
        <dbReference type="PROSITE" id="PS51186"/>
    </source>
</evidence>
<dbReference type="OrthoDB" id="64477at2759"/>